<protein>
    <submittedName>
        <fullName evidence="9">ATP-binding cassette domain-containing protein</fullName>
    </submittedName>
</protein>
<dbReference type="Pfam" id="PF00005">
    <property type="entry name" value="ABC_tran"/>
    <property type="match status" value="1"/>
</dbReference>
<comment type="subcellular location">
    <subcellularLocation>
        <location evidence="1">Cell membrane</location>
        <topology evidence="1">Multi-pass membrane protein</topology>
    </subcellularLocation>
</comment>
<evidence type="ECO:0000256" key="7">
    <source>
        <dbReference type="SAM" id="Phobius"/>
    </source>
</evidence>
<dbReference type="Gene3D" id="3.40.50.300">
    <property type="entry name" value="P-loop containing nucleotide triphosphate hydrolases"/>
    <property type="match status" value="1"/>
</dbReference>
<dbReference type="EMBL" id="WELC01000015">
    <property type="protein sequence ID" value="KAB7629785.1"/>
    <property type="molecule type" value="Genomic_DNA"/>
</dbReference>
<dbReference type="SMART" id="SM00382">
    <property type="entry name" value="AAA"/>
    <property type="match status" value="1"/>
</dbReference>
<dbReference type="GO" id="GO:0005886">
    <property type="term" value="C:plasma membrane"/>
    <property type="evidence" value="ECO:0007669"/>
    <property type="project" value="UniProtKB-SubCell"/>
</dbReference>
<dbReference type="PANTHER" id="PTHR24221:SF606">
    <property type="entry name" value="COLICIN V SECRETION-PROCESSING ATP-BINDING PROTEIN"/>
    <property type="match status" value="1"/>
</dbReference>
<evidence type="ECO:0000313" key="9">
    <source>
        <dbReference type="EMBL" id="KAB7629785.1"/>
    </source>
</evidence>
<keyword evidence="6 7" id="KW-0472">Membrane</keyword>
<comment type="caution">
    <text evidence="9">The sequence shown here is derived from an EMBL/GenBank/DDBJ whole genome shotgun (WGS) entry which is preliminary data.</text>
</comment>
<dbReference type="PANTHER" id="PTHR24221">
    <property type="entry name" value="ATP-BINDING CASSETTE SUB-FAMILY B"/>
    <property type="match status" value="1"/>
</dbReference>
<proteinExistence type="predicted"/>
<dbReference type="InterPro" id="IPR017871">
    <property type="entry name" value="ABC_transporter-like_CS"/>
</dbReference>
<dbReference type="GO" id="GO:0034040">
    <property type="term" value="F:ATPase-coupled lipid transmembrane transporter activity"/>
    <property type="evidence" value="ECO:0007669"/>
    <property type="project" value="TreeGrafter"/>
</dbReference>
<gene>
    <name evidence="9" type="ORF">F9K92_12415</name>
</gene>
<evidence type="ECO:0000256" key="2">
    <source>
        <dbReference type="ARBA" id="ARBA00022692"/>
    </source>
</evidence>
<accession>A0A7V7YF90</accession>
<dbReference type="SUPFAM" id="SSF52540">
    <property type="entry name" value="P-loop containing nucleoside triphosphate hydrolases"/>
    <property type="match status" value="1"/>
</dbReference>
<organism evidence="9 10">
    <name type="scientific">Stenotrophomonas rhizophila</name>
    <dbReference type="NCBI Taxonomy" id="216778"/>
    <lineage>
        <taxon>Bacteria</taxon>
        <taxon>Pseudomonadati</taxon>
        <taxon>Pseudomonadota</taxon>
        <taxon>Gammaproteobacteria</taxon>
        <taxon>Lysobacterales</taxon>
        <taxon>Lysobacteraceae</taxon>
        <taxon>Stenotrophomonas</taxon>
    </lineage>
</organism>
<dbReference type="GO" id="GO:0016887">
    <property type="term" value="F:ATP hydrolysis activity"/>
    <property type="evidence" value="ECO:0007669"/>
    <property type="project" value="InterPro"/>
</dbReference>
<sequence length="353" mass="38727">MVWLSFFRRTLRSSPNCLRRLARVHPAASQTLHLCRMTWRNGDSIAGIDTLVIGYLALMMVMDGSMTLGMLIAFLTYKRLFTVSAMGLVEVSFRIRAVRIHLDNLIDLAPRQPVPLKPDHSDAHELDFSQPIHLKGITFSYPGSDQPILRGLSTCLQAGRRYVIRGNSGVGKSTLLKLLLRIADPQEGSLWLGSTDLRTVPREKWLFHIGVVLQGDGLFSGSIRENIAFGSSSIADDRVREAARAACIDGEIQALPMGYETALGDRGGGLSGGQMQRLLIARALYRRPSLLIMDEGTANLDAATEARILRQIRSMGITVVHAAHRQQVIDDADVVITIGDMDVVATESGQITA</sequence>
<dbReference type="InterPro" id="IPR036640">
    <property type="entry name" value="ABC1_TM_sf"/>
</dbReference>
<keyword evidence="2 7" id="KW-0812">Transmembrane</keyword>
<evidence type="ECO:0000256" key="3">
    <source>
        <dbReference type="ARBA" id="ARBA00022741"/>
    </source>
</evidence>
<dbReference type="CDD" id="cd03228">
    <property type="entry name" value="ABCC_MRP_Like"/>
    <property type="match status" value="1"/>
</dbReference>
<dbReference type="AlphaFoldDB" id="A0A7V7YF90"/>
<dbReference type="InterPro" id="IPR027417">
    <property type="entry name" value="P-loop_NTPase"/>
</dbReference>
<reference evidence="9 10" key="1">
    <citation type="submission" date="2019-10" db="EMBL/GenBank/DDBJ databases">
        <title>Halotolerant bacteria associated to Saharan-endemic halophytes Stipa tenacissima L. and Atriplex halimus L mitigate salt stress and promote growth of tomato plants.</title>
        <authorList>
            <person name="Dif G."/>
        </authorList>
    </citation>
    <scope>NUCLEOTIDE SEQUENCE [LARGE SCALE GENOMIC DNA]</scope>
    <source>
        <strain evidence="9 10">IS26</strain>
    </source>
</reference>
<dbReference type="PROSITE" id="PS50893">
    <property type="entry name" value="ABC_TRANSPORTER_2"/>
    <property type="match status" value="1"/>
</dbReference>
<evidence type="ECO:0000256" key="6">
    <source>
        <dbReference type="ARBA" id="ARBA00023136"/>
    </source>
</evidence>
<evidence type="ECO:0000313" key="10">
    <source>
        <dbReference type="Proteomes" id="UP000449004"/>
    </source>
</evidence>
<keyword evidence="5 7" id="KW-1133">Transmembrane helix</keyword>
<evidence type="ECO:0000256" key="4">
    <source>
        <dbReference type="ARBA" id="ARBA00022840"/>
    </source>
</evidence>
<dbReference type="SUPFAM" id="SSF90123">
    <property type="entry name" value="ABC transporter transmembrane region"/>
    <property type="match status" value="1"/>
</dbReference>
<name>A0A7V7YF90_9GAMM</name>
<dbReference type="GO" id="GO:0005524">
    <property type="term" value="F:ATP binding"/>
    <property type="evidence" value="ECO:0007669"/>
    <property type="project" value="UniProtKB-KW"/>
</dbReference>
<dbReference type="InterPro" id="IPR039421">
    <property type="entry name" value="Type_1_exporter"/>
</dbReference>
<dbReference type="Proteomes" id="UP000449004">
    <property type="component" value="Unassembled WGS sequence"/>
</dbReference>
<dbReference type="PROSITE" id="PS00211">
    <property type="entry name" value="ABC_TRANSPORTER_1"/>
    <property type="match status" value="1"/>
</dbReference>
<dbReference type="InterPro" id="IPR003439">
    <property type="entry name" value="ABC_transporter-like_ATP-bd"/>
</dbReference>
<keyword evidence="3" id="KW-0547">Nucleotide-binding</keyword>
<evidence type="ECO:0000259" key="8">
    <source>
        <dbReference type="PROSITE" id="PS50893"/>
    </source>
</evidence>
<keyword evidence="4 9" id="KW-0067">ATP-binding</keyword>
<dbReference type="InterPro" id="IPR003593">
    <property type="entry name" value="AAA+_ATPase"/>
</dbReference>
<evidence type="ECO:0000256" key="5">
    <source>
        <dbReference type="ARBA" id="ARBA00022989"/>
    </source>
</evidence>
<evidence type="ECO:0000256" key="1">
    <source>
        <dbReference type="ARBA" id="ARBA00004651"/>
    </source>
</evidence>
<feature type="transmembrane region" description="Helical" evidence="7">
    <location>
        <begin position="52"/>
        <end position="77"/>
    </location>
</feature>
<feature type="domain" description="ABC transporter" evidence="8">
    <location>
        <begin position="132"/>
        <end position="353"/>
    </location>
</feature>